<evidence type="ECO:0000256" key="7">
    <source>
        <dbReference type="ARBA" id="ARBA00022840"/>
    </source>
</evidence>
<sequence length="370" mass="42885">MILEHLSIINYKNIQEATLELSPNINCFIGHNGAGKTNVLDAVYFLSFCHSAQTTQDSLVIRHDQDFFMLEGEYQTSDLNPQNSTFTIHCGMKRGTKKVFRRDKKAYQRLSEHIGLIPIVLISPADIQLIEGSSEERRRLMDVVISQLDHPYLESLNRYNKALQQRNAMLKIEDREPDPELLSLWEEQMAREGEIIYQKRADFVEQLIPLFQQFYETISGGHEQVSLKYTSHCQRGPLLEVIQRDRFKDRAVGYSLHGIHRDDLEIMLDGHPMRREGSQGQQKTFVIALKLAQFEFLKRTNAQTTPLLLLDDIFDKLDAQRVEQIIQLVASDQFGQIFITDTNRDHIDQILSKSSFDYKLYEVNDGEIHV</sequence>
<evidence type="ECO:0000256" key="1">
    <source>
        <dbReference type="ARBA" id="ARBA00004496"/>
    </source>
</evidence>
<keyword evidence="4 9" id="KW-0963">Cytoplasm</keyword>
<dbReference type="PANTHER" id="PTHR32182:SF0">
    <property type="entry name" value="DNA REPLICATION AND REPAIR PROTEIN RECF"/>
    <property type="match status" value="1"/>
</dbReference>
<dbReference type="GO" id="GO:0006302">
    <property type="term" value="P:double-strand break repair"/>
    <property type="evidence" value="ECO:0007669"/>
    <property type="project" value="TreeGrafter"/>
</dbReference>
<dbReference type="AlphaFoldDB" id="A0A1G7TIA4"/>
<dbReference type="GO" id="GO:0005524">
    <property type="term" value="F:ATP binding"/>
    <property type="evidence" value="ECO:0007669"/>
    <property type="project" value="UniProtKB-UniRule"/>
</dbReference>
<keyword evidence="9 10" id="KW-0227">DNA damage</keyword>
<comment type="similarity">
    <text evidence="2 9 10">Belongs to the RecF family.</text>
</comment>
<dbReference type="PROSITE" id="PS00618">
    <property type="entry name" value="RECF_2"/>
    <property type="match status" value="1"/>
</dbReference>
<evidence type="ECO:0000256" key="10">
    <source>
        <dbReference type="RuleBase" id="RU000578"/>
    </source>
</evidence>
<comment type="subcellular location">
    <subcellularLocation>
        <location evidence="1 9 10">Cytoplasm</location>
    </subcellularLocation>
</comment>
<accession>A0A1G7TIA4</accession>
<keyword evidence="9 10" id="KW-0234">DNA repair</keyword>
<evidence type="ECO:0000259" key="11">
    <source>
        <dbReference type="SMART" id="SM00382"/>
    </source>
</evidence>
<reference evidence="13" key="1">
    <citation type="submission" date="2016-10" db="EMBL/GenBank/DDBJ databases">
        <authorList>
            <person name="Varghese N."/>
            <person name="Submissions S."/>
        </authorList>
    </citation>
    <scope>NUCLEOTIDE SEQUENCE [LARGE SCALE GENOMIC DNA]</scope>
    <source>
        <strain evidence="13">BP1-148</strain>
    </source>
</reference>
<keyword evidence="8 9" id="KW-0238">DNA-binding</keyword>
<dbReference type="SUPFAM" id="SSF52540">
    <property type="entry name" value="P-loop containing nucleoside triphosphate hydrolases"/>
    <property type="match status" value="1"/>
</dbReference>
<protein>
    <recommendedName>
        <fullName evidence="3 9">DNA replication and repair protein RecF</fullName>
    </recommendedName>
</protein>
<dbReference type="InterPro" id="IPR018078">
    <property type="entry name" value="DNA-binding_RecF_CS"/>
</dbReference>
<proteinExistence type="inferred from homology"/>
<feature type="domain" description="AAA+ ATPase" evidence="11">
    <location>
        <begin position="22"/>
        <end position="366"/>
    </location>
</feature>
<evidence type="ECO:0000256" key="4">
    <source>
        <dbReference type="ARBA" id="ARBA00022490"/>
    </source>
</evidence>
<dbReference type="EMBL" id="FNCQ01000003">
    <property type="protein sequence ID" value="SDG35063.1"/>
    <property type="molecule type" value="Genomic_DNA"/>
</dbReference>
<evidence type="ECO:0000256" key="6">
    <source>
        <dbReference type="ARBA" id="ARBA00022741"/>
    </source>
</evidence>
<dbReference type="InterPro" id="IPR001238">
    <property type="entry name" value="DNA-binding_RecF"/>
</dbReference>
<dbReference type="SMART" id="SM00382">
    <property type="entry name" value="AAA"/>
    <property type="match status" value="1"/>
</dbReference>
<dbReference type="InterPro" id="IPR042174">
    <property type="entry name" value="RecF_2"/>
</dbReference>
<evidence type="ECO:0000256" key="8">
    <source>
        <dbReference type="ARBA" id="ARBA00023125"/>
    </source>
</evidence>
<dbReference type="GO" id="GO:0005737">
    <property type="term" value="C:cytoplasm"/>
    <property type="evidence" value="ECO:0007669"/>
    <property type="project" value="UniProtKB-SubCell"/>
</dbReference>
<organism evidence="12 13">
    <name type="scientific">Prevotella communis</name>
    <dbReference type="NCBI Taxonomy" id="2913614"/>
    <lineage>
        <taxon>Bacteria</taxon>
        <taxon>Pseudomonadati</taxon>
        <taxon>Bacteroidota</taxon>
        <taxon>Bacteroidia</taxon>
        <taxon>Bacteroidales</taxon>
        <taxon>Prevotellaceae</taxon>
        <taxon>Prevotella</taxon>
    </lineage>
</organism>
<evidence type="ECO:0000256" key="9">
    <source>
        <dbReference type="HAMAP-Rule" id="MF_00365"/>
    </source>
</evidence>
<dbReference type="STRING" id="645274.SAMN04487901_10322"/>
<feature type="binding site" evidence="9">
    <location>
        <begin position="30"/>
        <end position="37"/>
    </location>
    <ligand>
        <name>ATP</name>
        <dbReference type="ChEBI" id="CHEBI:30616"/>
    </ligand>
</feature>
<gene>
    <name evidence="9" type="primary">recF</name>
    <name evidence="12" type="ORF">SAMN04487901_10322</name>
</gene>
<dbReference type="GO" id="GO:0003697">
    <property type="term" value="F:single-stranded DNA binding"/>
    <property type="evidence" value="ECO:0007669"/>
    <property type="project" value="UniProtKB-UniRule"/>
</dbReference>
<dbReference type="PANTHER" id="PTHR32182">
    <property type="entry name" value="DNA REPLICATION AND REPAIR PROTEIN RECF"/>
    <property type="match status" value="1"/>
</dbReference>
<dbReference type="GO" id="GO:0000731">
    <property type="term" value="P:DNA synthesis involved in DNA repair"/>
    <property type="evidence" value="ECO:0007669"/>
    <property type="project" value="TreeGrafter"/>
</dbReference>
<dbReference type="NCBIfam" id="TIGR00611">
    <property type="entry name" value="recf"/>
    <property type="match status" value="1"/>
</dbReference>
<evidence type="ECO:0000256" key="3">
    <source>
        <dbReference type="ARBA" id="ARBA00020170"/>
    </source>
</evidence>
<dbReference type="HAMAP" id="MF_00365">
    <property type="entry name" value="RecF"/>
    <property type="match status" value="1"/>
</dbReference>
<dbReference type="InterPro" id="IPR027417">
    <property type="entry name" value="P-loop_NTPase"/>
</dbReference>
<dbReference type="InterPro" id="IPR003593">
    <property type="entry name" value="AAA+_ATPase"/>
</dbReference>
<evidence type="ECO:0000256" key="5">
    <source>
        <dbReference type="ARBA" id="ARBA00022705"/>
    </source>
</evidence>
<keyword evidence="5 9" id="KW-0235">DNA replication</keyword>
<dbReference type="GO" id="GO:0006260">
    <property type="term" value="P:DNA replication"/>
    <property type="evidence" value="ECO:0007669"/>
    <property type="project" value="UniProtKB-UniRule"/>
</dbReference>
<dbReference type="RefSeq" id="WP_091814842.1">
    <property type="nucleotide sequence ID" value="NZ_CP091794.1"/>
</dbReference>
<keyword evidence="13" id="KW-1185">Reference proteome</keyword>
<keyword evidence="6 9" id="KW-0547">Nucleotide-binding</keyword>
<comment type="function">
    <text evidence="9 10">The RecF protein is involved in DNA metabolism; it is required for DNA replication and normal SOS inducibility. RecF binds preferentially to single-stranded, linear DNA. It also seems to bind ATP.</text>
</comment>
<evidence type="ECO:0000313" key="13">
    <source>
        <dbReference type="Proteomes" id="UP000198779"/>
    </source>
</evidence>
<dbReference type="GO" id="GO:0009432">
    <property type="term" value="P:SOS response"/>
    <property type="evidence" value="ECO:0007669"/>
    <property type="project" value="UniProtKB-UniRule"/>
</dbReference>
<evidence type="ECO:0000313" key="12">
    <source>
        <dbReference type="EMBL" id="SDG35063.1"/>
    </source>
</evidence>
<keyword evidence="9 10" id="KW-0742">SOS response</keyword>
<dbReference type="Proteomes" id="UP000198779">
    <property type="component" value="Unassembled WGS sequence"/>
</dbReference>
<keyword evidence="7 9" id="KW-0067">ATP-binding</keyword>
<dbReference type="InterPro" id="IPR003395">
    <property type="entry name" value="RecF/RecN/SMC_N"/>
</dbReference>
<name>A0A1G7TIA4_9BACT</name>
<evidence type="ECO:0000256" key="2">
    <source>
        <dbReference type="ARBA" id="ARBA00008016"/>
    </source>
</evidence>
<dbReference type="Pfam" id="PF02463">
    <property type="entry name" value="SMC_N"/>
    <property type="match status" value="1"/>
</dbReference>
<dbReference type="Gene3D" id="1.20.1050.90">
    <property type="entry name" value="RecF/RecN/SMC, N-terminal domain"/>
    <property type="match status" value="1"/>
</dbReference>
<dbReference type="Gene3D" id="3.40.50.300">
    <property type="entry name" value="P-loop containing nucleotide triphosphate hydrolases"/>
    <property type="match status" value="1"/>
</dbReference>